<dbReference type="EMBL" id="JACHGW010000001">
    <property type="protein sequence ID" value="MBB6048460.1"/>
    <property type="molecule type" value="Genomic_DNA"/>
</dbReference>
<protein>
    <submittedName>
        <fullName evidence="1">Uncharacterized protein</fullName>
    </submittedName>
</protein>
<proteinExistence type="predicted"/>
<gene>
    <name evidence="1" type="ORF">HNQ39_000222</name>
</gene>
<dbReference type="Proteomes" id="UP000520814">
    <property type="component" value="Unassembled WGS sequence"/>
</dbReference>
<sequence length="91" mass="10084">MTLKLEVSERTLAAIQATPEGMKRAQALLEAAFAEELQALACEGEELDELKTALAESDADIRFGRVMSCDEQDAHFATKFPWLKQTPERAT</sequence>
<comment type="caution">
    <text evidence="1">The sequence shown here is derived from an EMBL/GenBank/DDBJ whole genome shotgun (WGS) entry which is preliminary data.</text>
</comment>
<name>A0A7W9SLE8_ARMRO</name>
<accession>A0A7W9SLE8</accession>
<organism evidence="1 2">
    <name type="scientific">Armatimonas rosea</name>
    <dbReference type="NCBI Taxonomy" id="685828"/>
    <lineage>
        <taxon>Bacteria</taxon>
        <taxon>Bacillati</taxon>
        <taxon>Armatimonadota</taxon>
        <taxon>Armatimonadia</taxon>
        <taxon>Armatimonadales</taxon>
        <taxon>Armatimonadaceae</taxon>
        <taxon>Armatimonas</taxon>
    </lineage>
</organism>
<evidence type="ECO:0000313" key="2">
    <source>
        <dbReference type="Proteomes" id="UP000520814"/>
    </source>
</evidence>
<keyword evidence="2" id="KW-1185">Reference proteome</keyword>
<dbReference type="RefSeq" id="WP_184192065.1">
    <property type="nucleotide sequence ID" value="NZ_JACHGW010000001.1"/>
</dbReference>
<dbReference type="AlphaFoldDB" id="A0A7W9SLE8"/>
<evidence type="ECO:0000313" key="1">
    <source>
        <dbReference type="EMBL" id="MBB6048460.1"/>
    </source>
</evidence>
<reference evidence="1 2" key="1">
    <citation type="submission" date="2020-08" db="EMBL/GenBank/DDBJ databases">
        <title>Genomic Encyclopedia of Type Strains, Phase IV (KMG-IV): sequencing the most valuable type-strain genomes for metagenomic binning, comparative biology and taxonomic classification.</title>
        <authorList>
            <person name="Goeker M."/>
        </authorList>
    </citation>
    <scope>NUCLEOTIDE SEQUENCE [LARGE SCALE GENOMIC DNA]</scope>
    <source>
        <strain evidence="1 2">DSM 23562</strain>
    </source>
</reference>